<dbReference type="Proteomes" id="UP000076603">
    <property type="component" value="Unassembled WGS sequence"/>
</dbReference>
<comment type="caution">
    <text evidence="1">The sequence shown here is derived from an EMBL/GenBank/DDBJ whole genome shotgun (WGS) entry which is preliminary data.</text>
</comment>
<evidence type="ECO:0000313" key="1">
    <source>
        <dbReference type="EMBL" id="KZL92596.1"/>
    </source>
</evidence>
<name>A0A161XE08_9CLOT</name>
<organism evidence="1 2">
    <name type="scientific">Clostridium magnum DSM 2767</name>
    <dbReference type="NCBI Taxonomy" id="1121326"/>
    <lineage>
        <taxon>Bacteria</taxon>
        <taxon>Bacillati</taxon>
        <taxon>Bacillota</taxon>
        <taxon>Clostridia</taxon>
        <taxon>Eubacteriales</taxon>
        <taxon>Clostridiaceae</taxon>
        <taxon>Clostridium</taxon>
    </lineage>
</organism>
<sequence>MLKFLDKIKKNVFAPILELIDYANPNKENIEIDATNATSNNEYLIYLQDLGTGYLTGPECFSLKDDGGYYLLDTAKKTILSFDASGKKNHFFTYGDLSVSKITSNKNDILFVIDTANGIIGKIDSLNNIEKYFIDELNIDTLIDFGVSNNGNPFIVVADENGGKTYEVKLSKNKAEFISVKNGRFSEDGKNYRTTLVKDKGLDLGHSCVITIFDQLGGVERELTLESNHWIEGAVYLSEIDGYFIVKTHEIEVDKNNNLVFAELIKKIDINNNVVGILTLPKKHKYIQNDVKIKGTSIYHLNCQKTHWGMEKLEFSSPNIFKSSLEKQSLESLDPYDTSIPNNLLLLSLNSINRSFIQQMADDYYTCSWHCSLNNYSTYRKSVRPRYIYASNLYYQRVPYNWGGWDSLDSFGVKISQGKTAGNINTKKVYSVIAGVDCSGYVQRCWGLNDSKRNTIMLDDPRISYRIPVLQAKFGDAWNSAGHIMIYQDRDGYGNYILYESTLLNEYDGVYHSARAISYIEDNYHLIRRLNINEDME</sequence>
<protein>
    <submittedName>
        <fullName evidence="1">Uncharacterized protein</fullName>
    </submittedName>
</protein>
<keyword evidence="2" id="KW-1185">Reference proteome</keyword>
<gene>
    <name evidence="1" type="ORF">CLMAG_24100</name>
</gene>
<dbReference type="STRING" id="1121326.CLMAG_24100"/>
<dbReference type="Gene3D" id="2.120.10.30">
    <property type="entry name" value="TolB, C-terminal domain"/>
    <property type="match status" value="1"/>
</dbReference>
<dbReference type="InterPro" id="IPR011042">
    <property type="entry name" value="6-blade_b-propeller_TolB-like"/>
</dbReference>
<proteinExistence type="predicted"/>
<reference evidence="1 2" key="1">
    <citation type="submission" date="2016-04" db="EMBL/GenBank/DDBJ databases">
        <title>Genome sequence of Clostridium magnum DSM 2767.</title>
        <authorList>
            <person name="Poehlein A."/>
            <person name="Uhlig R."/>
            <person name="Fischer R."/>
            <person name="Bahl H."/>
            <person name="Daniel R."/>
        </authorList>
    </citation>
    <scope>NUCLEOTIDE SEQUENCE [LARGE SCALE GENOMIC DNA]</scope>
    <source>
        <strain evidence="1 2">DSM 2767</strain>
    </source>
</reference>
<dbReference type="SUPFAM" id="SSF101898">
    <property type="entry name" value="NHL repeat"/>
    <property type="match status" value="1"/>
</dbReference>
<evidence type="ECO:0000313" key="2">
    <source>
        <dbReference type="Proteomes" id="UP000076603"/>
    </source>
</evidence>
<accession>A0A161XE08</accession>
<dbReference type="AlphaFoldDB" id="A0A161XE08"/>
<dbReference type="PATRIC" id="fig|1121326.3.peg.2408"/>
<dbReference type="EMBL" id="LWAE01000002">
    <property type="protein sequence ID" value="KZL92596.1"/>
    <property type="molecule type" value="Genomic_DNA"/>
</dbReference>
<dbReference type="OrthoDB" id="9815928at2"/>
<dbReference type="RefSeq" id="WP_066622174.1">
    <property type="nucleotide sequence ID" value="NZ_FQXL01000044.1"/>
</dbReference>